<gene>
    <name evidence="7" type="ORF">CLG85_12505</name>
</gene>
<evidence type="ECO:0008006" key="8">
    <source>
        <dbReference type="Google" id="ProtNLM"/>
    </source>
</evidence>
<dbReference type="CDD" id="cd13964">
    <property type="entry name" value="PT_UbiA_1"/>
    <property type="match status" value="1"/>
</dbReference>
<feature type="transmembrane region" description="Helical" evidence="6">
    <location>
        <begin position="110"/>
        <end position="129"/>
    </location>
</feature>
<dbReference type="InterPro" id="IPR044878">
    <property type="entry name" value="UbiA_sf"/>
</dbReference>
<sequence>MGRIAPGLADLERGRGDQPRVGLGARPPRAMIGTAFKLGRVSNLPTVWTNAMAGALLALSAAPGSALVPILLSALALTLFYVGGMWLNDAFDAEIDRAQKADRPIPRGEISQRAVFLGGFVMLGVGLLLTLPLGGLAQVSALLLTLSIFLYDWLHKRTALAPVIMGVTRFFCYAMAAFAATGAFPGVAIWGALGLMAYVVGLTYAAKQEAYDRLDRAWPLAVLALPAVLVLVTGWGKPLALLIALGFLVATGFALRFLFRRAKGDVPKAVTLLIAAISLYDAALIAGVHGGWLPALLAVAGFALTRVLQRRIAGT</sequence>
<keyword evidence="3 6" id="KW-0812">Transmembrane</keyword>
<evidence type="ECO:0000256" key="1">
    <source>
        <dbReference type="ARBA" id="ARBA00004141"/>
    </source>
</evidence>
<dbReference type="Pfam" id="PF01040">
    <property type="entry name" value="UbiA"/>
    <property type="match status" value="1"/>
</dbReference>
<keyword evidence="4 6" id="KW-1133">Transmembrane helix</keyword>
<evidence type="ECO:0000256" key="6">
    <source>
        <dbReference type="SAM" id="Phobius"/>
    </source>
</evidence>
<feature type="transmembrane region" description="Helical" evidence="6">
    <location>
        <begin position="160"/>
        <end position="181"/>
    </location>
</feature>
<proteinExistence type="predicted"/>
<evidence type="ECO:0000256" key="2">
    <source>
        <dbReference type="ARBA" id="ARBA00022475"/>
    </source>
</evidence>
<evidence type="ECO:0000256" key="3">
    <source>
        <dbReference type="ARBA" id="ARBA00022692"/>
    </source>
</evidence>
<organism evidence="7">
    <name type="scientific">Alloyangia mangrovi</name>
    <dbReference type="NCBI Taxonomy" id="1779329"/>
    <lineage>
        <taxon>Bacteria</taxon>
        <taxon>Pseudomonadati</taxon>
        <taxon>Pseudomonadota</taxon>
        <taxon>Alphaproteobacteria</taxon>
        <taxon>Rhodobacterales</taxon>
        <taxon>Roseobacteraceae</taxon>
        <taxon>Alloyangia</taxon>
    </lineage>
</organism>
<dbReference type="PANTHER" id="PTHR42723">
    <property type="entry name" value="CHLOROPHYLL SYNTHASE"/>
    <property type="match status" value="1"/>
</dbReference>
<accession>A0A2A3JWF3</accession>
<dbReference type="PANTHER" id="PTHR42723:SF1">
    <property type="entry name" value="CHLOROPHYLL SYNTHASE, CHLOROPLASTIC"/>
    <property type="match status" value="1"/>
</dbReference>
<dbReference type="Gene3D" id="1.10.357.140">
    <property type="entry name" value="UbiA prenyltransferase"/>
    <property type="match status" value="1"/>
</dbReference>
<dbReference type="AlphaFoldDB" id="A0A2A3JWF3"/>
<evidence type="ECO:0000313" key="7">
    <source>
        <dbReference type="EMBL" id="PBD18844.1"/>
    </source>
</evidence>
<evidence type="ECO:0000256" key="4">
    <source>
        <dbReference type="ARBA" id="ARBA00022989"/>
    </source>
</evidence>
<protein>
    <recommendedName>
        <fullName evidence="8">Prenyltransferase</fullName>
    </recommendedName>
</protein>
<feature type="transmembrane region" description="Helical" evidence="6">
    <location>
        <begin position="187"/>
        <end position="205"/>
    </location>
</feature>
<name>A0A2A3JWF3_9RHOB</name>
<feature type="transmembrane region" description="Helical" evidence="6">
    <location>
        <begin position="241"/>
        <end position="259"/>
    </location>
</feature>
<feature type="transmembrane region" description="Helical" evidence="6">
    <location>
        <begin position="135"/>
        <end position="153"/>
    </location>
</feature>
<feature type="transmembrane region" description="Helical" evidence="6">
    <location>
        <begin position="266"/>
        <end position="285"/>
    </location>
</feature>
<evidence type="ECO:0000256" key="5">
    <source>
        <dbReference type="ARBA" id="ARBA00023136"/>
    </source>
</evidence>
<dbReference type="InterPro" id="IPR000537">
    <property type="entry name" value="UbiA_prenyltransferase"/>
</dbReference>
<dbReference type="GO" id="GO:0016765">
    <property type="term" value="F:transferase activity, transferring alkyl or aryl (other than methyl) groups"/>
    <property type="evidence" value="ECO:0007669"/>
    <property type="project" value="InterPro"/>
</dbReference>
<feature type="transmembrane region" description="Helical" evidence="6">
    <location>
        <begin position="217"/>
        <end position="235"/>
    </location>
</feature>
<keyword evidence="2" id="KW-1003">Cell membrane</keyword>
<comment type="subcellular location">
    <subcellularLocation>
        <location evidence="1">Membrane</location>
        <topology evidence="1">Multi-pass membrane protein</topology>
    </subcellularLocation>
</comment>
<reference evidence="7" key="1">
    <citation type="submission" date="2017-09" db="EMBL/GenBank/DDBJ databases">
        <title>Yangia sp. SAOS 153D whole genome sequencing.</title>
        <authorList>
            <person name="Verma A."/>
            <person name="Krishnamurthi S."/>
        </authorList>
    </citation>
    <scope>NUCLEOTIDE SEQUENCE [LARGE SCALE GENOMIC DNA]</scope>
    <source>
        <strain evidence="7">SAOS 153D</strain>
    </source>
</reference>
<dbReference type="EMBL" id="NTHN01000188">
    <property type="protein sequence ID" value="PBD18844.1"/>
    <property type="molecule type" value="Genomic_DNA"/>
</dbReference>
<feature type="transmembrane region" description="Helical" evidence="6">
    <location>
        <begin position="66"/>
        <end position="89"/>
    </location>
</feature>
<dbReference type="OrthoDB" id="8559716at2"/>
<dbReference type="InterPro" id="IPR050475">
    <property type="entry name" value="Prenyltransferase_related"/>
</dbReference>
<dbReference type="GO" id="GO:0016020">
    <property type="term" value="C:membrane"/>
    <property type="evidence" value="ECO:0007669"/>
    <property type="project" value="UniProtKB-SubCell"/>
</dbReference>
<keyword evidence="5 6" id="KW-0472">Membrane</keyword>
<comment type="caution">
    <text evidence="7">The sequence shown here is derived from an EMBL/GenBank/DDBJ whole genome shotgun (WGS) entry which is preliminary data.</text>
</comment>